<feature type="compositionally biased region" description="Polar residues" evidence="2">
    <location>
        <begin position="11"/>
        <end position="23"/>
    </location>
</feature>
<accession>A0A8J5NWL4</accession>
<evidence type="ECO:0000256" key="2">
    <source>
        <dbReference type="SAM" id="MobiDB-lite"/>
    </source>
</evidence>
<evidence type="ECO:0000313" key="3">
    <source>
        <dbReference type="EMBL" id="KAG7409933.1"/>
    </source>
</evidence>
<dbReference type="Proteomes" id="UP000694050">
    <property type="component" value="Unassembled WGS sequence"/>
</dbReference>
<keyword evidence="1" id="KW-0175">Coiled coil</keyword>
<dbReference type="AlphaFoldDB" id="A0A8J5NWL4"/>
<comment type="caution">
    <text evidence="3">The sequence shown here is derived from an EMBL/GenBank/DDBJ whole genome shotgun (WGS) entry which is preliminary data.</text>
</comment>
<sequence length="320" mass="36065">MDSILRRPNGGYTQEDQQKTTPSAEEPTETHYGDETCMEKAEKEHGDLTVEFKDVISSITNREDLKNLKAIDEQGQSVELRYRVSSAHLKLVSPVFKAMPSGPFVESFPNQDGRFEIRTSECNAEALLILLDIIHGRHRTVQKTMDLDLLREMAILVDYYKCDEIMEMFAENLIASAIKEDEIEGSDFETNTSRLDICWVFSQDNVFNSVVRTILKSTEGPIQTDLPLPATILMRESARARRAREEREAEEARIAEEQAEANRVAAEKKAEADHIAAEKAKANYIALKKKLEADLIAAKEKKAEVDCIAAEKLEAEQAEA</sequence>
<protein>
    <recommendedName>
        <fullName evidence="5">BTB domain-containing protein</fullName>
    </recommendedName>
</protein>
<organism evidence="3 4">
    <name type="scientific">Fusarium oxysporum f. sp. rapae</name>
    <dbReference type="NCBI Taxonomy" id="485398"/>
    <lineage>
        <taxon>Eukaryota</taxon>
        <taxon>Fungi</taxon>
        <taxon>Dikarya</taxon>
        <taxon>Ascomycota</taxon>
        <taxon>Pezizomycotina</taxon>
        <taxon>Sordariomycetes</taxon>
        <taxon>Hypocreomycetidae</taxon>
        <taxon>Hypocreales</taxon>
        <taxon>Nectriaceae</taxon>
        <taxon>Fusarium</taxon>
        <taxon>Fusarium oxysporum species complex</taxon>
    </lineage>
</organism>
<feature type="region of interest" description="Disordered" evidence="2">
    <location>
        <begin position="1"/>
        <end position="34"/>
    </location>
</feature>
<evidence type="ECO:0008006" key="5">
    <source>
        <dbReference type="Google" id="ProtNLM"/>
    </source>
</evidence>
<gene>
    <name evidence="3" type="ORF">Forpe1208_v011136</name>
</gene>
<evidence type="ECO:0000256" key="1">
    <source>
        <dbReference type="SAM" id="Coils"/>
    </source>
</evidence>
<reference evidence="3" key="1">
    <citation type="submission" date="2021-04" db="EMBL/GenBank/DDBJ databases">
        <title>First draft genome resource for Brassicaceae pathogens Fusarium oxysporum f. sp. raphani and Fusarium oxysporum f. sp. rapae.</title>
        <authorList>
            <person name="Asai S."/>
        </authorList>
    </citation>
    <scope>NUCLEOTIDE SEQUENCE</scope>
    <source>
        <strain evidence="3">Tf1208</strain>
    </source>
</reference>
<feature type="coiled-coil region" evidence="1">
    <location>
        <begin position="233"/>
        <end position="318"/>
    </location>
</feature>
<proteinExistence type="predicted"/>
<name>A0A8J5NWL4_FUSOX</name>
<evidence type="ECO:0000313" key="4">
    <source>
        <dbReference type="Proteomes" id="UP000694050"/>
    </source>
</evidence>
<dbReference type="EMBL" id="JAELUQ010000008">
    <property type="protein sequence ID" value="KAG7409933.1"/>
    <property type="molecule type" value="Genomic_DNA"/>
</dbReference>